<dbReference type="CDD" id="cd00140">
    <property type="entry name" value="beta_clamp"/>
    <property type="match status" value="1"/>
</dbReference>
<evidence type="ECO:0000256" key="5">
    <source>
        <dbReference type="ARBA" id="ARBA00022695"/>
    </source>
</evidence>
<dbReference type="InterPro" id="IPR046938">
    <property type="entry name" value="DNA_clamp_sf"/>
</dbReference>
<dbReference type="GO" id="GO:0003887">
    <property type="term" value="F:DNA-directed DNA polymerase activity"/>
    <property type="evidence" value="ECO:0007669"/>
    <property type="project" value="UniProtKB-UniRule"/>
</dbReference>
<keyword evidence="4 9" id="KW-0808">Transferase</keyword>
<gene>
    <name evidence="14" type="ORF">US36_C0001G0011</name>
</gene>
<evidence type="ECO:0000313" key="14">
    <source>
        <dbReference type="EMBL" id="KKQ23402.1"/>
    </source>
</evidence>
<dbReference type="PANTHER" id="PTHR30478">
    <property type="entry name" value="DNA POLYMERASE III SUBUNIT BETA"/>
    <property type="match status" value="1"/>
</dbReference>
<dbReference type="EMBL" id="LBSR01000001">
    <property type="protein sequence ID" value="KKQ23402.1"/>
    <property type="molecule type" value="Genomic_DNA"/>
</dbReference>
<evidence type="ECO:0000256" key="4">
    <source>
        <dbReference type="ARBA" id="ARBA00022679"/>
    </source>
</evidence>
<keyword evidence="3 9" id="KW-0963">Cytoplasm</keyword>
<feature type="domain" description="DNA polymerase III beta sliding clamp C-terminal" evidence="13">
    <location>
        <begin position="249"/>
        <end position="368"/>
    </location>
</feature>
<dbReference type="InterPro" id="IPR022635">
    <property type="entry name" value="DNA_polIII_beta_C"/>
</dbReference>
<dbReference type="Gene3D" id="3.10.150.10">
    <property type="entry name" value="DNA Polymerase III, subunit A, domain 2"/>
    <property type="match status" value="1"/>
</dbReference>
<dbReference type="Pfam" id="PF02768">
    <property type="entry name" value="DNA_pol3_beta_3"/>
    <property type="match status" value="1"/>
</dbReference>
<dbReference type="Gene3D" id="3.70.10.10">
    <property type="match status" value="1"/>
</dbReference>
<keyword evidence="7 9" id="KW-0239">DNA-directed DNA polymerase</keyword>
<keyword evidence="8" id="KW-0238">DNA-binding</keyword>
<evidence type="ECO:0000313" key="15">
    <source>
        <dbReference type="Proteomes" id="UP000034044"/>
    </source>
</evidence>
<feature type="coiled-coil region" evidence="10">
    <location>
        <begin position="78"/>
        <end position="112"/>
    </location>
</feature>
<protein>
    <recommendedName>
        <fullName evidence="9">Beta sliding clamp</fullName>
    </recommendedName>
</protein>
<evidence type="ECO:0000259" key="12">
    <source>
        <dbReference type="Pfam" id="PF02767"/>
    </source>
</evidence>
<dbReference type="GO" id="GO:0003677">
    <property type="term" value="F:DNA binding"/>
    <property type="evidence" value="ECO:0007669"/>
    <property type="project" value="UniProtKB-UniRule"/>
</dbReference>
<feature type="domain" description="DNA polymerase III beta sliding clamp N-terminal" evidence="11">
    <location>
        <begin position="1"/>
        <end position="118"/>
    </location>
</feature>
<evidence type="ECO:0000256" key="3">
    <source>
        <dbReference type="ARBA" id="ARBA00022490"/>
    </source>
</evidence>
<evidence type="ECO:0000256" key="1">
    <source>
        <dbReference type="ARBA" id="ARBA00004496"/>
    </source>
</evidence>
<evidence type="ECO:0000256" key="6">
    <source>
        <dbReference type="ARBA" id="ARBA00022705"/>
    </source>
</evidence>
<proteinExistence type="inferred from homology"/>
<dbReference type="SMART" id="SM00480">
    <property type="entry name" value="POL3Bc"/>
    <property type="match status" value="1"/>
</dbReference>
<comment type="subcellular location">
    <subcellularLocation>
        <location evidence="1 9">Cytoplasm</location>
    </subcellularLocation>
</comment>
<dbReference type="GO" id="GO:0008408">
    <property type="term" value="F:3'-5' exonuclease activity"/>
    <property type="evidence" value="ECO:0007669"/>
    <property type="project" value="InterPro"/>
</dbReference>
<comment type="similarity">
    <text evidence="2 9">Belongs to the beta sliding clamp family.</text>
</comment>
<dbReference type="SUPFAM" id="SSF55979">
    <property type="entry name" value="DNA clamp"/>
    <property type="match status" value="3"/>
</dbReference>
<evidence type="ECO:0000259" key="13">
    <source>
        <dbReference type="Pfam" id="PF02768"/>
    </source>
</evidence>
<reference evidence="14 15" key="1">
    <citation type="journal article" date="2015" name="Nature">
        <title>rRNA introns, odd ribosomes, and small enigmatic genomes across a large radiation of phyla.</title>
        <authorList>
            <person name="Brown C.T."/>
            <person name="Hug L.A."/>
            <person name="Thomas B.C."/>
            <person name="Sharon I."/>
            <person name="Castelle C.J."/>
            <person name="Singh A."/>
            <person name="Wilkins M.J."/>
            <person name="Williams K.H."/>
            <person name="Banfield J.F."/>
        </authorList>
    </citation>
    <scope>NUCLEOTIDE SEQUENCE [LARGE SCALE GENOMIC DNA]</scope>
</reference>
<feature type="domain" description="DNA polymerase III beta sliding clamp central" evidence="12">
    <location>
        <begin position="129"/>
        <end position="246"/>
    </location>
</feature>
<organism evidence="14 15">
    <name type="scientific">Candidatus Wolfebacteria bacterium GW2011_GWC1_37_10</name>
    <dbReference type="NCBI Taxonomy" id="1619010"/>
    <lineage>
        <taxon>Bacteria</taxon>
        <taxon>Candidatus Wolfeibacteriota</taxon>
    </lineage>
</organism>
<dbReference type="GO" id="GO:0006271">
    <property type="term" value="P:DNA strand elongation involved in DNA replication"/>
    <property type="evidence" value="ECO:0007669"/>
    <property type="project" value="TreeGrafter"/>
</dbReference>
<dbReference type="AlphaFoldDB" id="A0A0G0G022"/>
<dbReference type="InterPro" id="IPR001001">
    <property type="entry name" value="DNA_polIII_beta"/>
</dbReference>
<evidence type="ECO:0000256" key="2">
    <source>
        <dbReference type="ARBA" id="ARBA00010752"/>
    </source>
</evidence>
<dbReference type="GO" id="GO:0009360">
    <property type="term" value="C:DNA polymerase III complex"/>
    <property type="evidence" value="ECO:0007669"/>
    <property type="project" value="InterPro"/>
</dbReference>
<dbReference type="Pfam" id="PF02767">
    <property type="entry name" value="DNA_pol3_beta_2"/>
    <property type="match status" value="1"/>
</dbReference>
<keyword evidence="5 9" id="KW-0548">Nucleotidyltransferase</keyword>
<dbReference type="Pfam" id="PF00712">
    <property type="entry name" value="DNA_pol3_beta"/>
    <property type="match status" value="1"/>
</dbReference>
<comment type="subunit">
    <text evidence="9">Forms a ring-shaped head-to-tail homodimer around DNA.</text>
</comment>
<dbReference type="InterPro" id="IPR022637">
    <property type="entry name" value="DNA_polIII_beta_cen"/>
</dbReference>
<dbReference type="PIRSF" id="PIRSF000804">
    <property type="entry name" value="DNA_pol_III_b"/>
    <property type="match status" value="1"/>
</dbReference>
<dbReference type="GO" id="GO:0005737">
    <property type="term" value="C:cytoplasm"/>
    <property type="evidence" value="ECO:0007669"/>
    <property type="project" value="UniProtKB-SubCell"/>
</dbReference>
<comment type="function">
    <text evidence="9">Confers DNA tethering and processivity to DNA polymerases and other proteins. Acts as a clamp, forming a ring around DNA (a reaction catalyzed by the clamp-loading complex) which diffuses in an ATP-independent manner freely and bidirectionally along dsDNA. Initially characterized for its ability to contact the catalytic subunit of DNA polymerase III (Pol III), a complex, multichain enzyme responsible for most of the replicative synthesis in bacteria; Pol III exhibits 3'-5' exonuclease proofreading activity. The beta chain is required for initiation of replication as well as for processivity of DNA replication.</text>
</comment>
<accession>A0A0G0G022</accession>
<sequence length="370" mass="42379">MKFIVLKKNLKDGLRAIERITDQNSNLPILKNFLIESFDNKIKISATNLELAVTSYISGKIIENGSLTIPLHFFNSIINNLQTEKINLESENEKLTIKTDNYQAEIKGIKKDEFPIIPKIENEKFYLEINNSILKNSLSSIVNSTTNENKPELNGVLFDYQDTLIKLAATDTFRLSEKTIFNTQYNSNIEKKFKTIIPTKTIQEVIRGLQFEENNNTSIFFDQNQILFKNESIEIISRLINGEFPDYSQIIPKKFETEITLNNNELVNAVKLASVFSDRLNEVKIIIKENAKNIEVYSAGSNLGENKYLIPAKISGSPMEIIFNWRYLLDGIKNLTSENIFLGINNNNKPALLKASEEISWFYILMPIKS</sequence>
<dbReference type="InterPro" id="IPR022634">
    <property type="entry name" value="DNA_polIII_beta_N"/>
</dbReference>
<keyword evidence="6 9" id="KW-0235">DNA replication</keyword>
<comment type="caution">
    <text evidence="14">The sequence shown here is derived from an EMBL/GenBank/DDBJ whole genome shotgun (WGS) entry which is preliminary data.</text>
</comment>
<dbReference type="NCBIfam" id="TIGR00663">
    <property type="entry name" value="dnan"/>
    <property type="match status" value="1"/>
</dbReference>
<keyword evidence="10" id="KW-0175">Coiled coil</keyword>
<evidence type="ECO:0000256" key="9">
    <source>
        <dbReference type="PIRNR" id="PIRNR000804"/>
    </source>
</evidence>
<evidence type="ECO:0000256" key="7">
    <source>
        <dbReference type="ARBA" id="ARBA00022932"/>
    </source>
</evidence>
<evidence type="ECO:0000259" key="11">
    <source>
        <dbReference type="Pfam" id="PF00712"/>
    </source>
</evidence>
<dbReference type="PANTHER" id="PTHR30478:SF0">
    <property type="entry name" value="BETA SLIDING CLAMP"/>
    <property type="match status" value="1"/>
</dbReference>
<evidence type="ECO:0000256" key="10">
    <source>
        <dbReference type="SAM" id="Coils"/>
    </source>
</evidence>
<dbReference type="Proteomes" id="UP000034044">
    <property type="component" value="Unassembled WGS sequence"/>
</dbReference>
<evidence type="ECO:0000256" key="8">
    <source>
        <dbReference type="ARBA" id="ARBA00023125"/>
    </source>
</evidence>
<name>A0A0G0G022_9BACT</name>